<feature type="region of interest" description="Disordered" evidence="1">
    <location>
        <begin position="1"/>
        <end position="22"/>
    </location>
</feature>
<gene>
    <name evidence="2" type="ORF">JKL49_26080</name>
</gene>
<proteinExistence type="predicted"/>
<name>A0A974P446_9CAUL</name>
<dbReference type="AlphaFoldDB" id="A0A974P446"/>
<dbReference type="EMBL" id="CP068570">
    <property type="protein sequence ID" value="QQZ50054.1"/>
    <property type="molecule type" value="Genomic_DNA"/>
</dbReference>
<evidence type="ECO:0000313" key="2">
    <source>
        <dbReference type="EMBL" id="QQZ50054.1"/>
    </source>
</evidence>
<evidence type="ECO:0000256" key="1">
    <source>
        <dbReference type="SAM" id="MobiDB-lite"/>
    </source>
</evidence>
<accession>A0A974P446</accession>
<organism evidence="2">
    <name type="scientific">Phenylobacterium glaciei</name>
    <dbReference type="NCBI Taxonomy" id="2803784"/>
    <lineage>
        <taxon>Bacteria</taxon>
        <taxon>Pseudomonadati</taxon>
        <taxon>Pseudomonadota</taxon>
        <taxon>Alphaproteobacteria</taxon>
        <taxon>Caulobacterales</taxon>
        <taxon>Caulobacteraceae</taxon>
        <taxon>Phenylobacterium</taxon>
    </lineage>
</organism>
<sequence>MLDGGERLSWLPEAGQGFTGHPGLLAHRNGAELVSQMRLRDAELTPGGATLVLGTPPPGSS</sequence>
<protein>
    <submittedName>
        <fullName evidence="2">Uncharacterized protein</fullName>
    </submittedName>
</protein>
<reference evidence="2" key="1">
    <citation type="submission" date="2021-01" db="EMBL/GenBank/DDBJ databases">
        <title>Genome sequence of Phenylobacterium sp. 20VBR1 isolated from a valley glaceir, Ny-Alesund, Svalbard.</title>
        <authorList>
            <person name="Thomas F.A."/>
            <person name="Krishnan K.P."/>
            <person name="Sinha R.K."/>
        </authorList>
    </citation>
    <scope>NUCLEOTIDE SEQUENCE</scope>
    <source>
        <strain evidence="2">20VBR1</strain>
    </source>
</reference>